<dbReference type="PROSITE" id="PS51186">
    <property type="entry name" value="GNAT"/>
    <property type="match status" value="1"/>
</dbReference>
<reference evidence="2 3" key="1">
    <citation type="submission" date="2017-11" db="EMBL/GenBank/DDBJ databases">
        <title>Complete genome sequence of Herbaspirillum rubrisubalbicans DSM 11543.</title>
        <authorList>
            <person name="Chen M."/>
            <person name="An Q."/>
        </authorList>
    </citation>
    <scope>NUCLEOTIDE SEQUENCE [LARGE SCALE GENOMIC DNA]</scope>
    <source>
        <strain evidence="2 3">DSM 11543</strain>
    </source>
</reference>
<dbReference type="CDD" id="cd04301">
    <property type="entry name" value="NAT_SF"/>
    <property type="match status" value="1"/>
</dbReference>
<evidence type="ECO:0000259" key="1">
    <source>
        <dbReference type="PROSITE" id="PS51186"/>
    </source>
</evidence>
<dbReference type="RefSeq" id="WP_058894463.1">
    <property type="nucleotide sequence ID" value="NZ_CP024996.1"/>
</dbReference>
<dbReference type="InterPro" id="IPR016181">
    <property type="entry name" value="Acyl_CoA_acyltransferase"/>
</dbReference>
<dbReference type="AlphaFoldDB" id="A0AAD0U4S9"/>
<gene>
    <name evidence="2" type="ORF">RC54_05045</name>
</gene>
<sequence>MQAASTHSAPQNAQATLRPMRETDLASCHALSQHLKWPHRLVDWQFHHRVSRSWAVELEEADGTQSVAGSGMLYLAGADYASLGLVIIADALQGRGLGRAMMQQLLRDAGTRSVLLNATEAGRPLYEKLGFVVTDTLSQHQSSSAQASVTLAPGTQIRALRADEAPALLALDRQASGMDRSALLQALLQFAQVAVLEQDGQVKGAAMLREFGRGRVIGPVIASNVEDAKTLIAYWVNQYPGNLLRIDVPGRSGLKPWLQEIGLVCVDDVVSMCRGTPPQAHAQWRTYSIINQALG</sequence>
<dbReference type="Proteomes" id="UP000269199">
    <property type="component" value="Chromosome"/>
</dbReference>
<dbReference type="PANTHER" id="PTHR47237">
    <property type="entry name" value="SLL0310 PROTEIN"/>
    <property type="match status" value="1"/>
</dbReference>
<dbReference type="Gene3D" id="3.40.630.30">
    <property type="match status" value="1"/>
</dbReference>
<dbReference type="Pfam" id="PF18014">
    <property type="entry name" value="Acetyltransf_18"/>
    <property type="match status" value="1"/>
</dbReference>
<feature type="domain" description="N-acetyltransferase" evidence="1">
    <location>
        <begin position="15"/>
        <end position="152"/>
    </location>
</feature>
<dbReference type="Gene3D" id="3.40.630.90">
    <property type="match status" value="1"/>
</dbReference>
<evidence type="ECO:0000313" key="2">
    <source>
        <dbReference type="EMBL" id="AYR23222.1"/>
    </source>
</evidence>
<organism evidence="2 3">
    <name type="scientific">Herbaspirillum rubrisubalbicans</name>
    <dbReference type="NCBI Taxonomy" id="80842"/>
    <lineage>
        <taxon>Bacteria</taxon>
        <taxon>Pseudomonadati</taxon>
        <taxon>Pseudomonadota</taxon>
        <taxon>Betaproteobacteria</taxon>
        <taxon>Burkholderiales</taxon>
        <taxon>Oxalobacteraceae</taxon>
        <taxon>Herbaspirillum</taxon>
    </lineage>
</organism>
<accession>A0AAD0U4S9</accession>
<name>A0AAD0U4S9_9BURK</name>
<proteinExistence type="predicted"/>
<dbReference type="InterPro" id="IPR041496">
    <property type="entry name" value="YitH/HolE_GNAT"/>
</dbReference>
<dbReference type="SUPFAM" id="SSF55729">
    <property type="entry name" value="Acyl-CoA N-acyltransferases (Nat)"/>
    <property type="match status" value="1"/>
</dbReference>
<evidence type="ECO:0000313" key="3">
    <source>
        <dbReference type="Proteomes" id="UP000269199"/>
    </source>
</evidence>
<dbReference type="PANTHER" id="PTHR47237:SF2">
    <property type="entry name" value="BLL4206 PROTEIN"/>
    <property type="match status" value="1"/>
</dbReference>
<dbReference type="EMBL" id="CP024996">
    <property type="protein sequence ID" value="AYR23222.1"/>
    <property type="molecule type" value="Genomic_DNA"/>
</dbReference>
<dbReference type="GO" id="GO:0016747">
    <property type="term" value="F:acyltransferase activity, transferring groups other than amino-acyl groups"/>
    <property type="evidence" value="ECO:0007669"/>
    <property type="project" value="InterPro"/>
</dbReference>
<protein>
    <submittedName>
        <fullName evidence="2">N-acetyltransferase</fullName>
    </submittedName>
</protein>
<dbReference type="Pfam" id="PF13508">
    <property type="entry name" value="Acetyltransf_7"/>
    <property type="match status" value="1"/>
</dbReference>
<dbReference type="InterPro" id="IPR052729">
    <property type="entry name" value="Acyl/Acetyltrans_Enzymes"/>
</dbReference>
<dbReference type="InterPro" id="IPR000182">
    <property type="entry name" value="GNAT_dom"/>
</dbReference>